<dbReference type="InterPro" id="IPR011008">
    <property type="entry name" value="Dimeric_a/b-barrel"/>
</dbReference>
<reference evidence="2 3" key="1">
    <citation type="submission" date="2021-06" db="EMBL/GenBank/DDBJ databases">
        <title>Actinomycetes sequencing.</title>
        <authorList>
            <person name="Shan Q."/>
        </authorList>
    </citation>
    <scope>NUCLEOTIDE SEQUENCE [LARGE SCALE GENOMIC DNA]</scope>
    <source>
        <strain evidence="2 3">NEAU-G5</strain>
    </source>
</reference>
<comment type="caution">
    <text evidence="2">The sequence shown here is derived from an EMBL/GenBank/DDBJ whole genome shotgun (WGS) entry which is preliminary data.</text>
</comment>
<dbReference type="Gene3D" id="3.30.70.100">
    <property type="match status" value="1"/>
</dbReference>
<feature type="domain" description="NIPSNAP" evidence="1">
    <location>
        <begin position="4"/>
        <end position="104"/>
    </location>
</feature>
<sequence>MRNYQLRVYTLSSEEALDRYRTIHYPRHLSSFPKFDIGIHGLWTDSAGEPKLYALLSFPADADLAEITERYLASPELRAEMEGFDTTAIVEVATTQLTPSPGSPLL</sequence>
<proteinExistence type="predicted"/>
<dbReference type="Proteomes" id="UP000733379">
    <property type="component" value="Unassembled WGS sequence"/>
</dbReference>
<dbReference type="RefSeq" id="WP_215918514.1">
    <property type="nucleotide sequence ID" value="NZ_JAHKNI010000006.1"/>
</dbReference>
<accession>A0ABS6AZV2</accession>
<evidence type="ECO:0000313" key="3">
    <source>
        <dbReference type="Proteomes" id="UP000733379"/>
    </source>
</evidence>
<protein>
    <submittedName>
        <fullName evidence="2">NIPSNAP family protein</fullName>
    </submittedName>
</protein>
<name>A0ABS6AZV2_9NOCA</name>
<dbReference type="EMBL" id="JAHKNI010000006">
    <property type="protein sequence ID" value="MBU3063589.1"/>
    <property type="molecule type" value="Genomic_DNA"/>
</dbReference>
<dbReference type="SUPFAM" id="SSF54909">
    <property type="entry name" value="Dimeric alpha+beta barrel"/>
    <property type="match status" value="1"/>
</dbReference>
<keyword evidence="3" id="KW-1185">Reference proteome</keyword>
<organism evidence="2 3">
    <name type="scientific">Nocardia albiluteola</name>
    <dbReference type="NCBI Taxonomy" id="2842303"/>
    <lineage>
        <taxon>Bacteria</taxon>
        <taxon>Bacillati</taxon>
        <taxon>Actinomycetota</taxon>
        <taxon>Actinomycetes</taxon>
        <taxon>Mycobacteriales</taxon>
        <taxon>Nocardiaceae</taxon>
        <taxon>Nocardia</taxon>
    </lineage>
</organism>
<dbReference type="Pfam" id="PF07978">
    <property type="entry name" value="NIPSNAP"/>
    <property type="match status" value="1"/>
</dbReference>
<evidence type="ECO:0000313" key="2">
    <source>
        <dbReference type="EMBL" id="MBU3063589.1"/>
    </source>
</evidence>
<dbReference type="InterPro" id="IPR012577">
    <property type="entry name" value="NIPSNAP"/>
</dbReference>
<gene>
    <name evidence="2" type="ORF">KO481_18890</name>
</gene>
<evidence type="ECO:0000259" key="1">
    <source>
        <dbReference type="Pfam" id="PF07978"/>
    </source>
</evidence>